<dbReference type="KEGG" id="sbro:GQF42_00150"/>
<keyword evidence="3" id="KW-1185">Reference proteome</keyword>
<accession>A0A6I6MUU9</accession>
<keyword evidence="1" id="KW-0812">Transmembrane</keyword>
<evidence type="ECO:0000256" key="1">
    <source>
        <dbReference type="SAM" id="Phobius"/>
    </source>
</evidence>
<keyword evidence="1" id="KW-1133">Transmembrane helix</keyword>
<dbReference type="AlphaFoldDB" id="A0A6I6MUU9"/>
<gene>
    <name evidence="2" type="ORF">GQF42_00150</name>
</gene>
<evidence type="ECO:0000313" key="3">
    <source>
        <dbReference type="Proteomes" id="UP000436138"/>
    </source>
</evidence>
<keyword evidence="1" id="KW-0472">Membrane</keyword>
<feature type="transmembrane region" description="Helical" evidence="1">
    <location>
        <begin position="186"/>
        <end position="205"/>
    </location>
</feature>
<proteinExistence type="predicted"/>
<reference evidence="2 3" key="1">
    <citation type="submission" date="2019-12" db="EMBL/GenBank/DDBJ databases">
        <title>Streptomyces sp. strain T44 isolated from rhizosphere soil of Broussonetia papyrifera.</title>
        <authorList>
            <person name="Mo P."/>
        </authorList>
    </citation>
    <scope>NUCLEOTIDE SEQUENCE [LARGE SCALE GENOMIC DNA]</scope>
    <source>
        <strain evidence="2 3">T44</strain>
    </source>
</reference>
<dbReference type="RefSeq" id="WP_158916614.1">
    <property type="nucleotide sequence ID" value="NZ_CP047020.1"/>
</dbReference>
<protein>
    <recommendedName>
        <fullName evidence="4">TPM domain-containing protein</fullName>
    </recommendedName>
</protein>
<organism evidence="2 3">
    <name type="scientific">Streptomyces broussonetiae</name>
    <dbReference type="NCBI Taxonomy" id="2686304"/>
    <lineage>
        <taxon>Bacteria</taxon>
        <taxon>Bacillati</taxon>
        <taxon>Actinomycetota</taxon>
        <taxon>Actinomycetes</taxon>
        <taxon>Kitasatosporales</taxon>
        <taxon>Streptomycetaceae</taxon>
        <taxon>Streptomyces</taxon>
    </lineage>
</organism>
<dbReference type="EMBL" id="CP047020">
    <property type="protein sequence ID" value="QHA02001.1"/>
    <property type="molecule type" value="Genomic_DNA"/>
</dbReference>
<evidence type="ECO:0000313" key="2">
    <source>
        <dbReference type="EMBL" id="QHA02001.1"/>
    </source>
</evidence>
<sequence length="460" mass="47230">MPASSRARRAARPVRGLVVLAAVTVLGLSVSVPGASAATGTGTGVVAEAFRKGPVYVDPRAQDQLPKAAADKLAAKIEDADKPVFVAVLPESADYPQASLMRDLRSLTGITGVYAVRLGTLFNAKADHQVMSPGAVANLRGAVQRADASNTEAQLNTFVDQAVQQARGHAPASWAQAGGGGFGSGGLLAGGLIAAGAAGGGYALYRRVKKRRQAERVELEALRVVVDEDITAFGEELDRLDFSPSEPGATDEMRADYGFALDAYERAKEQMAAAARPQDVRSVTAALADGRFALATLTARRTGAPLPQKRLPCFFDPRHGPSVSEVNWFPPGGGFRMVPACAEDAVRVSQGQQPMTRMVHTDAGAQPYWNAGPAYAPWAGGYFGGAGAVVGGLLAGTLLGSLLSASSAYADSGDVFSSAPDLPEGGDFSGADFSASDFSGGFGGDFGSDGGGDFGGGDWG</sequence>
<evidence type="ECO:0008006" key="4">
    <source>
        <dbReference type="Google" id="ProtNLM"/>
    </source>
</evidence>
<dbReference type="Proteomes" id="UP000436138">
    <property type="component" value="Chromosome"/>
</dbReference>
<name>A0A6I6MUU9_9ACTN</name>